<comment type="subcellular location">
    <subcellularLocation>
        <location evidence="2">Membrane</location>
    </subcellularLocation>
    <subcellularLocation>
        <location evidence="3">Secreted</location>
    </subcellularLocation>
</comment>
<evidence type="ECO:0000259" key="9">
    <source>
        <dbReference type="Pfam" id="PF08548"/>
    </source>
</evidence>
<dbReference type="Pfam" id="PF00353">
    <property type="entry name" value="HemolysinCabind"/>
    <property type="match status" value="3"/>
</dbReference>
<evidence type="ECO:0000256" key="4">
    <source>
        <dbReference type="ARBA" id="ARBA00022525"/>
    </source>
</evidence>
<feature type="domain" description="Peptidase M10 serralysin C-terminal" evidence="9">
    <location>
        <begin position="484"/>
        <end position="591"/>
    </location>
</feature>
<dbReference type="RefSeq" id="WP_378295791.1">
    <property type="nucleotide sequence ID" value="NZ_JBHUHD010000001.1"/>
</dbReference>
<evidence type="ECO:0000256" key="6">
    <source>
        <dbReference type="ARBA" id="ARBA00022737"/>
    </source>
</evidence>
<sequence>MVTKVATQNNAIVNGTEDEDRLSSGGFNNVTLNGLGGDDHIDTDGGAGAVVNGGEGRDFISAAGPNVNGIDGPQSTGGTFNGDDGDDVLSAIASTGGTFNGGNGNDHLSAESSTSAVLNGDAGDDILSGLHATAGAITFNGGAGSDRLTFDRYYEDFTIVKDGDVIFLNASNYQATITGIEYFVFYSRWGSNTFTMDTIGDPLPETQPDGTTVVEATENDYIDGLMASYKWDGPVTFSFGDTADNHLTRDQSATLGAIFTGSYKQVSDGSILASLQLYGSVAALIATDVRRAPPTHENEYGEPIYSNDGDIRIQNGSSVEGPYDAMGPGYGDVTFNEALNGTGDDLRYPSLGNYQHLLYLQAVGTALGLKAANSTGGVADVAVPLDRDSLEYTVMSQRSYTGGPADGDYTLGEWDFPQTFMALDIQALQTLYGADYTTNATNTVYRWDATGVMYVNGRKTVIPGEYLGDDNWEIYENEIHPGANKIFLTIWDGGGTDTYDFSNYTEAMSIDLSPGGASLFSQAQRASLGGGMLAGGNVYNAYLHNNNPASLIENALGGSGNDTLRGNIADNVLNGGAGADTMTGLAGNDRYVVDNAGDRVVEAANEGLDRVIVRIADYVLPAHVEEAIAEEGTLATDLGGNDLGNLLRGNQGSNALYGGAGGDRLEGLSGNDHLDGGTGPDQMIGGKGNDTYIVDHLSDVVYEAPSQGTDTLWTSVNRGLDADFENIVLFGTATDAGGNGKSNIVSGNGLNNNLYGGGGADSLYGHDGSDRLFGEDGNDYMTGGKGTDAYYGGLGYDYAILEEGGGVDYFVDWNVTRDRVVFDSAIFASIGAAMDAAFQNGTDVVIWDGQDGIVLQNAKLADLTTSNFLIT</sequence>
<dbReference type="PRINTS" id="PR00313">
    <property type="entry name" value="CABNDNGRPT"/>
</dbReference>
<dbReference type="SUPFAM" id="SSF55486">
    <property type="entry name" value="Metalloproteases ('zincins'), catalytic domain"/>
    <property type="match status" value="1"/>
</dbReference>
<dbReference type="PANTHER" id="PTHR38340:SF1">
    <property type="entry name" value="S-LAYER PROTEIN"/>
    <property type="match status" value="1"/>
</dbReference>
<evidence type="ECO:0000256" key="7">
    <source>
        <dbReference type="ARBA" id="ARBA00023026"/>
    </source>
</evidence>
<dbReference type="InterPro" id="IPR013858">
    <property type="entry name" value="Peptidase_M10B_C"/>
</dbReference>
<evidence type="ECO:0000256" key="3">
    <source>
        <dbReference type="ARBA" id="ARBA00004613"/>
    </source>
</evidence>
<name>A0ABW4YUP9_9HYPH</name>
<gene>
    <name evidence="10" type="ORF">ACFSNC_05650</name>
</gene>
<dbReference type="Gene3D" id="2.160.20.160">
    <property type="match status" value="1"/>
</dbReference>
<evidence type="ECO:0000256" key="1">
    <source>
        <dbReference type="ARBA" id="ARBA00001913"/>
    </source>
</evidence>
<evidence type="ECO:0000256" key="5">
    <source>
        <dbReference type="ARBA" id="ARBA00022656"/>
    </source>
</evidence>
<dbReference type="PANTHER" id="PTHR38340">
    <property type="entry name" value="S-LAYER PROTEIN"/>
    <property type="match status" value="1"/>
</dbReference>
<comment type="cofactor">
    <cofactor evidence="1">
        <name>Ca(2+)</name>
        <dbReference type="ChEBI" id="CHEBI:29108"/>
    </cofactor>
</comment>
<keyword evidence="11" id="KW-1185">Reference proteome</keyword>
<proteinExistence type="predicted"/>
<dbReference type="PRINTS" id="PR01488">
    <property type="entry name" value="RTXTOXINA"/>
</dbReference>
<accession>A0ABW4YUP9</accession>
<dbReference type="Proteomes" id="UP001597299">
    <property type="component" value="Unassembled WGS sequence"/>
</dbReference>
<dbReference type="InterPro" id="IPR050557">
    <property type="entry name" value="RTX_toxin/Mannuronan_C5-epim"/>
</dbReference>
<dbReference type="PROSITE" id="PS00330">
    <property type="entry name" value="HEMOLYSIN_CALCIUM"/>
    <property type="match status" value="1"/>
</dbReference>
<keyword evidence="4" id="KW-0964">Secreted</keyword>
<dbReference type="InterPro" id="IPR001343">
    <property type="entry name" value="Hemolysn_Ca-bd"/>
</dbReference>
<evidence type="ECO:0000313" key="10">
    <source>
        <dbReference type="EMBL" id="MFD2139872.1"/>
    </source>
</evidence>
<dbReference type="Gene3D" id="2.150.10.10">
    <property type="entry name" value="Serralysin-like metalloprotease, C-terminal"/>
    <property type="match status" value="2"/>
</dbReference>
<evidence type="ECO:0000313" key="11">
    <source>
        <dbReference type="Proteomes" id="UP001597299"/>
    </source>
</evidence>
<keyword evidence="6" id="KW-0677">Repeat</keyword>
<dbReference type="SUPFAM" id="SSF51120">
    <property type="entry name" value="beta-Roll"/>
    <property type="match status" value="4"/>
</dbReference>
<evidence type="ECO:0000256" key="8">
    <source>
        <dbReference type="ARBA" id="ARBA00023136"/>
    </source>
</evidence>
<dbReference type="Pfam" id="PF08548">
    <property type="entry name" value="Peptidase_M10_C"/>
    <property type="match status" value="1"/>
</dbReference>
<protein>
    <submittedName>
        <fullName evidence="10">M10 family metallopeptidase C-terminal domain-containing protein</fullName>
    </submittedName>
</protein>
<reference evidence="11" key="1">
    <citation type="journal article" date="2019" name="Int. J. Syst. Evol. Microbiol.">
        <title>The Global Catalogue of Microorganisms (GCM) 10K type strain sequencing project: providing services to taxonomists for standard genome sequencing and annotation.</title>
        <authorList>
            <consortium name="The Broad Institute Genomics Platform"/>
            <consortium name="The Broad Institute Genome Sequencing Center for Infectious Disease"/>
            <person name="Wu L."/>
            <person name="Ma J."/>
        </authorList>
    </citation>
    <scope>NUCLEOTIDE SEQUENCE [LARGE SCALE GENOMIC DNA]</scope>
    <source>
        <strain evidence="11">CCM 7435</strain>
    </source>
</reference>
<dbReference type="InterPro" id="IPR011049">
    <property type="entry name" value="Serralysin-like_metalloprot_C"/>
</dbReference>
<dbReference type="InterPro" id="IPR018511">
    <property type="entry name" value="Hemolysin-typ_Ca-bd_CS"/>
</dbReference>
<comment type="caution">
    <text evidence="10">The sequence shown here is derived from an EMBL/GenBank/DDBJ whole genome shotgun (WGS) entry which is preliminary data.</text>
</comment>
<dbReference type="EMBL" id="JBHUHD010000001">
    <property type="protein sequence ID" value="MFD2139872.1"/>
    <property type="molecule type" value="Genomic_DNA"/>
</dbReference>
<dbReference type="InterPro" id="IPR003995">
    <property type="entry name" value="RTX_toxin_determinant-A"/>
</dbReference>
<keyword evidence="8" id="KW-0472">Membrane</keyword>
<keyword evidence="7" id="KW-0843">Virulence</keyword>
<evidence type="ECO:0000256" key="2">
    <source>
        <dbReference type="ARBA" id="ARBA00004370"/>
    </source>
</evidence>
<keyword evidence="5" id="KW-0800">Toxin</keyword>
<organism evidence="10 11">
    <name type="scientific">Ancylobacter oerskovii</name>
    <dbReference type="NCBI Taxonomy" id="459519"/>
    <lineage>
        <taxon>Bacteria</taxon>
        <taxon>Pseudomonadati</taxon>
        <taxon>Pseudomonadota</taxon>
        <taxon>Alphaproteobacteria</taxon>
        <taxon>Hyphomicrobiales</taxon>
        <taxon>Xanthobacteraceae</taxon>
        <taxon>Ancylobacter</taxon>
    </lineage>
</organism>